<proteinExistence type="predicted"/>
<accession>A0ABT9NG71</accession>
<dbReference type="CDD" id="cd11614">
    <property type="entry name" value="SAF_CpaB_FlgA_like"/>
    <property type="match status" value="1"/>
</dbReference>
<evidence type="ECO:0000313" key="2">
    <source>
        <dbReference type="EMBL" id="MDP9806172.1"/>
    </source>
</evidence>
<dbReference type="InterPro" id="IPR013974">
    <property type="entry name" value="SAF"/>
</dbReference>
<dbReference type="Proteomes" id="UP001243212">
    <property type="component" value="Unassembled WGS sequence"/>
</dbReference>
<comment type="caution">
    <text evidence="2">The sequence shown here is derived from an EMBL/GenBank/DDBJ whole genome shotgun (WGS) entry which is preliminary data.</text>
</comment>
<dbReference type="EMBL" id="JAUSQX010000001">
    <property type="protein sequence ID" value="MDP9806172.1"/>
    <property type="molecule type" value="Genomic_DNA"/>
</dbReference>
<keyword evidence="3" id="KW-1185">Reference proteome</keyword>
<name>A0ABT9NG71_9ACTO</name>
<dbReference type="SMART" id="SM00858">
    <property type="entry name" value="SAF"/>
    <property type="match status" value="1"/>
</dbReference>
<protein>
    <submittedName>
        <fullName evidence="2">Flp pilus assembly protein CpaB</fullName>
    </submittedName>
</protein>
<reference evidence="2 3" key="1">
    <citation type="submission" date="2023-07" db="EMBL/GenBank/DDBJ databases">
        <title>Sequencing the genomes of 1000 actinobacteria strains.</title>
        <authorList>
            <person name="Klenk H.-P."/>
        </authorList>
    </citation>
    <scope>NUCLEOTIDE SEQUENCE [LARGE SCALE GENOMIC DNA]</scope>
    <source>
        <strain evidence="2 3">DSM 17163</strain>
    </source>
</reference>
<dbReference type="Pfam" id="PF08666">
    <property type="entry name" value="SAF"/>
    <property type="match status" value="1"/>
</dbReference>
<organism evidence="2 3">
    <name type="scientific">Trueperella bonasi</name>
    <dbReference type="NCBI Taxonomy" id="312286"/>
    <lineage>
        <taxon>Bacteria</taxon>
        <taxon>Bacillati</taxon>
        <taxon>Actinomycetota</taxon>
        <taxon>Actinomycetes</taxon>
        <taxon>Actinomycetales</taxon>
        <taxon>Actinomycetaceae</taxon>
        <taxon>Trueperella</taxon>
    </lineage>
</organism>
<feature type="domain" description="SAF" evidence="1">
    <location>
        <begin position="16"/>
        <end position="76"/>
    </location>
</feature>
<evidence type="ECO:0000259" key="1">
    <source>
        <dbReference type="SMART" id="SM00858"/>
    </source>
</evidence>
<sequence>MAIQAIAPVPGDEPSTPIVVTTREIAAGELLESGDLTIQHISSNIAGTLEHVDDAAGEYLVGPLPEGAPVLASHLLTSDFLDSAAEGTIIVPLTIVDSGGTALLQPGVHVDLYAMPEEFSEMTDAERLVGGVRVAAIATNKGTSTLLATTEDTHVFYFEIPESAVKRVLGAGSRAPLHAVLSGPRRPG</sequence>
<evidence type="ECO:0000313" key="3">
    <source>
        <dbReference type="Proteomes" id="UP001243212"/>
    </source>
</evidence>
<dbReference type="RefSeq" id="WP_307682407.1">
    <property type="nucleotide sequence ID" value="NZ_JAUSQX010000001.1"/>
</dbReference>
<gene>
    <name evidence="2" type="ORF">J2S70_000754</name>
</gene>